<dbReference type="CDD" id="cd02440">
    <property type="entry name" value="AdoMet_MTases"/>
    <property type="match status" value="1"/>
</dbReference>
<dbReference type="GO" id="GO:0035657">
    <property type="term" value="C:eRF1 methyltransferase complex"/>
    <property type="evidence" value="ECO:0007669"/>
    <property type="project" value="TreeGrafter"/>
</dbReference>
<dbReference type="GO" id="GO:0032259">
    <property type="term" value="P:methylation"/>
    <property type="evidence" value="ECO:0007669"/>
    <property type="project" value="UniProtKB-KW"/>
</dbReference>
<sequence>MLELPIAEIKHTAWTADVYEPSDDTFLLVDALQQDVVTWSDFSNGAPTVLELGCGSGYVSCSLALMMQHMCMRAQMLAVDHSCAAVEATRQTLQNHKVDHVVEVIQSDLTRSLHSNLVGHVDLLVFNPPYVPTPDSEVHLQGVASAWAGGHKGRRVIDRLLPQLRGLLSPRGIVYMVTVSENDPGGIVQDMQSQGFQGRVLMSRQADEEFLSIVRLQAQW</sequence>
<dbReference type="Gene3D" id="3.40.50.150">
    <property type="entry name" value="Vaccinia Virus protein VP39"/>
    <property type="match status" value="1"/>
</dbReference>
<gene>
    <name evidence="8" type="ORF">DTER00134_LOCUS22613</name>
</gene>
<proteinExistence type="inferred from homology"/>
<feature type="domain" description="Methyltransferase small" evidence="7">
    <location>
        <begin position="46"/>
        <end position="131"/>
    </location>
</feature>
<evidence type="ECO:0000256" key="5">
    <source>
        <dbReference type="ARBA" id="ARBA00022691"/>
    </source>
</evidence>
<dbReference type="NCBIfam" id="TIGR00537">
    <property type="entry name" value="hemK_rel_arch"/>
    <property type="match status" value="1"/>
</dbReference>
<evidence type="ECO:0000256" key="2">
    <source>
        <dbReference type="ARBA" id="ARBA00006149"/>
    </source>
</evidence>
<evidence type="ECO:0000256" key="6">
    <source>
        <dbReference type="ARBA" id="ARBA00023242"/>
    </source>
</evidence>
<dbReference type="FunFam" id="3.40.50.150:FF:000077">
    <property type="entry name" value="HemK methyltransferase family member 2"/>
    <property type="match status" value="1"/>
</dbReference>
<accession>A0A7S3VVU9</accession>
<evidence type="ECO:0000313" key="8">
    <source>
        <dbReference type="EMBL" id="CAE0507536.1"/>
    </source>
</evidence>
<dbReference type="GO" id="GO:0003676">
    <property type="term" value="F:nucleic acid binding"/>
    <property type="evidence" value="ECO:0007669"/>
    <property type="project" value="InterPro"/>
</dbReference>
<evidence type="ECO:0000256" key="4">
    <source>
        <dbReference type="ARBA" id="ARBA00022679"/>
    </source>
</evidence>
<name>A0A7S3VVU9_DUNTE</name>
<dbReference type="GO" id="GO:0005634">
    <property type="term" value="C:nucleus"/>
    <property type="evidence" value="ECO:0007669"/>
    <property type="project" value="UniProtKB-SubCell"/>
</dbReference>
<dbReference type="GO" id="GO:0008276">
    <property type="term" value="F:protein methyltransferase activity"/>
    <property type="evidence" value="ECO:0007669"/>
    <property type="project" value="TreeGrafter"/>
</dbReference>
<dbReference type="InterPro" id="IPR004557">
    <property type="entry name" value="PrmC-related"/>
</dbReference>
<evidence type="ECO:0000256" key="3">
    <source>
        <dbReference type="ARBA" id="ARBA00022603"/>
    </source>
</evidence>
<dbReference type="AlphaFoldDB" id="A0A7S3VVU9"/>
<dbReference type="PROSITE" id="PS00092">
    <property type="entry name" value="N6_MTASE"/>
    <property type="match status" value="1"/>
</dbReference>
<dbReference type="InterPro" id="IPR002052">
    <property type="entry name" value="DNA_methylase_N6_adenine_CS"/>
</dbReference>
<comment type="subcellular location">
    <subcellularLocation>
        <location evidence="1">Nucleus</location>
    </subcellularLocation>
</comment>
<dbReference type="GO" id="GO:0008757">
    <property type="term" value="F:S-adenosylmethionine-dependent methyltransferase activity"/>
    <property type="evidence" value="ECO:0007669"/>
    <property type="project" value="TreeGrafter"/>
</dbReference>
<organism evidence="8">
    <name type="scientific">Dunaliella tertiolecta</name>
    <name type="common">Green alga</name>
    <dbReference type="NCBI Taxonomy" id="3047"/>
    <lineage>
        <taxon>Eukaryota</taxon>
        <taxon>Viridiplantae</taxon>
        <taxon>Chlorophyta</taxon>
        <taxon>core chlorophytes</taxon>
        <taxon>Chlorophyceae</taxon>
        <taxon>CS clade</taxon>
        <taxon>Chlamydomonadales</taxon>
        <taxon>Dunaliellaceae</taxon>
        <taxon>Dunaliella</taxon>
    </lineage>
</organism>
<dbReference type="InterPro" id="IPR052190">
    <property type="entry name" value="Euk-Arch_PrmC-MTase"/>
</dbReference>
<dbReference type="SUPFAM" id="SSF53335">
    <property type="entry name" value="S-adenosyl-L-methionine-dependent methyltransferases"/>
    <property type="match status" value="1"/>
</dbReference>
<dbReference type="InterPro" id="IPR029063">
    <property type="entry name" value="SAM-dependent_MTases_sf"/>
</dbReference>
<keyword evidence="5" id="KW-0949">S-adenosyl-L-methionine</keyword>
<dbReference type="InterPro" id="IPR007848">
    <property type="entry name" value="Small_mtfrase_dom"/>
</dbReference>
<evidence type="ECO:0000259" key="7">
    <source>
        <dbReference type="Pfam" id="PF05175"/>
    </source>
</evidence>
<dbReference type="PANTHER" id="PTHR45875">
    <property type="entry name" value="METHYLTRANSFERASE N6AMT1"/>
    <property type="match status" value="1"/>
</dbReference>
<keyword evidence="6" id="KW-0539">Nucleus</keyword>
<keyword evidence="3" id="KW-0489">Methyltransferase</keyword>
<protein>
    <recommendedName>
        <fullName evidence="7">Methyltransferase small domain-containing protein</fullName>
    </recommendedName>
</protein>
<reference evidence="8" key="1">
    <citation type="submission" date="2021-01" db="EMBL/GenBank/DDBJ databases">
        <authorList>
            <person name="Corre E."/>
            <person name="Pelletier E."/>
            <person name="Niang G."/>
            <person name="Scheremetjew M."/>
            <person name="Finn R."/>
            <person name="Kale V."/>
            <person name="Holt S."/>
            <person name="Cochrane G."/>
            <person name="Meng A."/>
            <person name="Brown T."/>
            <person name="Cohen L."/>
        </authorList>
    </citation>
    <scope>NUCLEOTIDE SEQUENCE</scope>
    <source>
        <strain evidence="8">CCMP1320</strain>
    </source>
</reference>
<dbReference type="PANTHER" id="PTHR45875:SF1">
    <property type="entry name" value="METHYLTRANSFERASE N6AMT1"/>
    <property type="match status" value="1"/>
</dbReference>
<keyword evidence="4" id="KW-0808">Transferase</keyword>
<dbReference type="Pfam" id="PF05175">
    <property type="entry name" value="MTS"/>
    <property type="match status" value="1"/>
</dbReference>
<dbReference type="EMBL" id="HBIP01037414">
    <property type="protein sequence ID" value="CAE0507536.1"/>
    <property type="molecule type" value="Transcribed_RNA"/>
</dbReference>
<evidence type="ECO:0000256" key="1">
    <source>
        <dbReference type="ARBA" id="ARBA00004123"/>
    </source>
</evidence>
<comment type="similarity">
    <text evidence="2">Belongs to the eukaryotic/archaeal PrmC-related family.</text>
</comment>